<proteinExistence type="predicted"/>
<feature type="domain" description="Nudix hydrolase" evidence="3">
    <location>
        <begin position="6"/>
        <end position="142"/>
    </location>
</feature>
<dbReference type="EMBL" id="CP076456">
    <property type="protein sequence ID" value="QWQ35568.1"/>
    <property type="molecule type" value="Genomic_DNA"/>
</dbReference>
<gene>
    <name evidence="4" type="ORF">KG104_13980</name>
</gene>
<evidence type="ECO:0000313" key="4">
    <source>
        <dbReference type="EMBL" id="QWQ35568.1"/>
    </source>
</evidence>
<keyword evidence="5" id="KW-1185">Reference proteome</keyword>
<dbReference type="KEGG" id="asun:KG104_13980"/>
<evidence type="ECO:0000259" key="3">
    <source>
        <dbReference type="PROSITE" id="PS51462"/>
    </source>
</evidence>
<protein>
    <submittedName>
        <fullName evidence="4">NUDIX domain-containing protein</fullName>
    </submittedName>
</protein>
<keyword evidence="2" id="KW-0378">Hydrolase</keyword>
<dbReference type="SUPFAM" id="SSF55811">
    <property type="entry name" value="Nudix"/>
    <property type="match status" value="1"/>
</dbReference>
<dbReference type="PANTHER" id="PTHR43046:SF16">
    <property type="entry name" value="ADP-RIBOSE PYROPHOSPHATASE YJHB-RELATED"/>
    <property type="match status" value="1"/>
</dbReference>
<evidence type="ECO:0000256" key="1">
    <source>
        <dbReference type="ARBA" id="ARBA00001946"/>
    </source>
</evidence>
<dbReference type="Pfam" id="PF00293">
    <property type="entry name" value="NUDIX"/>
    <property type="match status" value="1"/>
</dbReference>
<dbReference type="PANTHER" id="PTHR43046">
    <property type="entry name" value="GDP-MANNOSE MANNOSYL HYDROLASE"/>
    <property type="match status" value="1"/>
</dbReference>
<dbReference type="InterPro" id="IPR020084">
    <property type="entry name" value="NUDIX_hydrolase_CS"/>
</dbReference>
<dbReference type="PROSITE" id="PS51462">
    <property type="entry name" value="NUDIX"/>
    <property type="match status" value="1"/>
</dbReference>
<dbReference type="CDD" id="cd02883">
    <property type="entry name" value="NUDIX_Hydrolase"/>
    <property type="match status" value="1"/>
</dbReference>
<dbReference type="Gene3D" id="3.90.79.10">
    <property type="entry name" value="Nucleoside Triphosphate Pyrophosphohydrolase"/>
    <property type="match status" value="1"/>
</dbReference>
<dbReference type="PROSITE" id="PS00893">
    <property type="entry name" value="NUDIX_BOX"/>
    <property type="match status" value="1"/>
</dbReference>
<dbReference type="InterPro" id="IPR015797">
    <property type="entry name" value="NUDIX_hydrolase-like_dom_sf"/>
</dbReference>
<evidence type="ECO:0000256" key="2">
    <source>
        <dbReference type="ARBA" id="ARBA00022801"/>
    </source>
</evidence>
<dbReference type="InterPro" id="IPR000086">
    <property type="entry name" value="NUDIX_hydrolase_dom"/>
</dbReference>
<reference evidence="4" key="1">
    <citation type="submission" date="2021-06" db="EMBL/GenBank/DDBJ databases">
        <title>Novel species in genus Arthrobacter.</title>
        <authorList>
            <person name="Zhang G."/>
        </authorList>
    </citation>
    <scope>NUCLEOTIDE SEQUENCE</scope>
    <source>
        <strain evidence="4">Zg-ZUI122</strain>
    </source>
</reference>
<sequence>MAESFDTRVGAYAVIIRNGSILLSHWRDHGYSSWTLPGGGLEVREDATAAVVREVREETGYFVEPEELLGVDSIFIEPEHRFPGENRNLLHALRIVYRARVLSGTLTHELGGSTDEAAWVPLDRVPELGPAPLVQVGLKMAAIRPAVRSE</sequence>
<name>A0A975PDW6_9MICC</name>
<dbReference type="AlphaFoldDB" id="A0A975PDW6"/>
<organism evidence="4 5">
    <name type="scientific">Arthrobacter sunyaminii</name>
    <dbReference type="NCBI Taxonomy" id="2816859"/>
    <lineage>
        <taxon>Bacteria</taxon>
        <taxon>Bacillati</taxon>
        <taxon>Actinomycetota</taxon>
        <taxon>Actinomycetes</taxon>
        <taxon>Micrococcales</taxon>
        <taxon>Micrococcaceae</taxon>
        <taxon>Arthrobacter</taxon>
    </lineage>
</organism>
<evidence type="ECO:0000313" key="5">
    <source>
        <dbReference type="Proteomes" id="UP000680588"/>
    </source>
</evidence>
<dbReference type="GO" id="GO:0016787">
    <property type="term" value="F:hydrolase activity"/>
    <property type="evidence" value="ECO:0007669"/>
    <property type="project" value="UniProtKB-KW"/>
</dbReference>
<dbReference type="Proteomes" id="UP000680588">
    <property type="component" value="Chromosome"/>
</dbReference>
<comment type="cofactor">
    <cofactor evidence="1">
        <name>Mg(2+)</name>
        <dbReference type="ChEBI" id="CHEBI:18420"/>
    </cofactor>
</comment>
<accession>A0A975PDW6</accession>
<dbReference type="RefSeq" id="WP_207347923.1">
    <property type="nucleotide sequence ID" value="NZ_CP076456.1"/>
</dbReference>